<comment type="caution">
    <text evidence="2">The sequence shown here is derived from an EMBL/GenBank/DDBJ whole genome shotgun (WGS) entry which is preliminary data.</text>
</comment>
<dbReference type="GO" id="GO:0004497">
    <property type="term" value="F:monooxygenase activity"/>
    <property type="evidence" value="ECO:0007669"/>
    <property type="project" value="UniProtKB-KW"/>
</dbReference>
<protein>
    <submittedName>
        <fullName evidence="2">Monooxygenase</fullName>
    </submittedName>
</protein>
<dbReference type="PANTHER" id="PTHR43422">
    <property type="entry name" value="THIAMINE THIAZOLE SYNTHASE"/>
    <property type="match status" value="1"/>
</dbReference>
<sequence>MTDELGSGPGAGSGTRHAVVVGGSIAGLLAARVLADHAERVTVIERDRYPEEAEQRAGVPQGRHLHVLLESGRQALDQLLPGAVDELLAAGAPRVGMPEDVVQWQAGTWFRRMDAMVDIITASRPLVERVIRRRVLADPRITAVEATEAVGLVGDAARVRGVLVRERGAGRGGEPRVIGADLVVDASGRGSRASQWLSELGAEPPYEETIDTGLAYATRVYRHDRHADDTDAAGYFVVPNPGQPYSGVALPMEDGRFLVTLSGLRGQEPPGEAEAFEEFAARLPHPVLRDWMAKAEAVSPVYGFRATANVRRRYDRPGRRPAGFLVAGDALCTFNPIYGQGMAVAALTAVALRDALADRRRTPTTARVQRALLAASRQAWDISAGADKKMPGALGSAARPGLVDRPVGWYLARVQRRVGGDPEVGAAFRRAQSLTKPLTALFAPRVARAVLFRPEPATLELPPLWRDSGQG</sequence>
<dbReference type="Pfam" id="PF01494">
    <property type="entry name" value="FAD_binding_3"/>
    <property type="match status" value="1"/>
</dbReference>
<evidence type="ECO:0000259" key="1">
    <source>
        <dbReference type="Pfam" id="PF01494"/>
    </source>
</evidence>
<dbReference type="SUPFAM" id="SSF51905">
    <property type="entry name" value="FAD/NAD(P)-binding domain"/>
    <property type="match status" value="1"/>
</dbReference>
<dbReference type="AlphaFoldDB" id="A0A1D3DYY9"/>
<keyword evidence="2" id="KW-0503">Monooxygenase</keyword>
<dbReference type="OrthoDB" id="9790035at2"/>
<name>A0A1D3DYY9_9ACTN</name>
<keyword evidence="3" id="KW-1185">Reference proteome</keyword>
<dbReference type="GO" id="GO:0071949">
    <property type="term" value="F:FAD binding"/>
    <property type="evidence" value="ECO:0007669"/>
    <property type="project" value="InterPro"/>
</dbReference>
<accession>A0A1D3DYY9</accession>
<dbReference type="InterPro" id="IPR036188">
    <property type="entry name" value="FAD/NAD-bd_sf"/>
</dbReference>
<proteinExistence type="predicted"/>
<dbReference type="Gene3D" id="3.50.50.60">
    <property type="entry name" value="FAD/NAD(P)-binding domain"/>
    <property type="match status" value="1"/>
</dbReference>
<organism evidence="2 3">
    <name type="scientific">Streptomyces thermolilacinus SPC6</name>
    <dbReference type="NCBI Taxonomy" id="1306406"/>
    <lineage>
        <taxon>Bacteria</taxon>
        <taxon>Bacillati</taxon>
        <taxon>Actinomycetota</taxon>
        <taxon>Actinomycetes</taxon>
        <taxon>Kitasatosporales</taxon>
        <taxon>Streptomycetaceae</taxon>
        <taxon>Streptomyces</taxon>
    </lineage>
</organism>
<dbReference type="Proteomes" id="UP000095329">
    <property type="component" value="Unassembled WGS sequence"/>
</dbReference>
<reference evidence="2 3" key="1">
    <citation type="journal article" date="2013" name="Genome Announc.">
        <title>Genome Sequence of Streptomyces violaceusniger Strain SPC6, a Halotolerant Streptomycete That Exhibits Rapid Growth and Development.</title>
        <authorList>
            <person name="Chen X."/>
            <person name="Zhang B."/>
            <person name="Zhang W."/>
            <person name="Wu X."/>
            <person name="Zhang M."/>
            <person name="Chen T."/>
            <person name="Liu G."/>
            <person name="Dyson P."/>
        </authorList>
    </citation>
    <scope>NUCLEOTIDE SEQUENCE [LARGE SCALE GENOMIC DNA]</scope>
    <source>
        <strain evidence="2 3">SPC6</strain>
    </source>
</reference>
<evidence type="ECO:0000313" key="3">
    <source>
        <dbReference type="Proteomes" id="UP000095329"/>
    </source>
</evidence>
<keyword evidence="2" id="KW-0560">Oxidoreductase</keyword>
<dbReference type="eggNOG" id="COG0654">
    <property type="taxonomic scope" value="Bacteria"/>
</dbReference>
<dbReference type="InterPro" id="IPR002938">
    <property type="entry name" value="FAD-bd"/>
</dbReference>
<dbReference type="PANTHER" id="PTHR43422:SF3">
    <property type="entry name" value="THIAMINE THIAZOLE SYNTHASE"/>
    <property type="match status" value="1"/>
</dbReference>
<evidence type="ECO:0000313" key="2">
    <source>
        <dbReference type="EMBL" id="OEJ97542.1"/>
    </source>
</evidence>
<dbReference type="STRING" id="1306406.J116_026890"/>
<gene>
    <name evidence="2" type="ORF">J116_026890</name>
</gene>
<dbReference type="RefSeq" id="WP_023590184.1">
    <property type="nucleotide sequence ID" value="NZ_ASHX02000001.1"/>
</dbReference>
<dbReference type="EMBL" id="ASHX02000001">
    <property type="protein sequence ID" value="OEJ97542.1"/>
    <property type="molecule type" value="Genomic_DNA"/>
</dbReference>
<feature type="domain" description="FAD-binding" evidence="1">
    <location>
        <begin position="18"/>
        <end position="358"/>
    </location>
</feature>